<proteinExistence type="predicted"/>
<evidence type="ECO:0000313" key="1">
    <source>
        <dbReference type="EMBL" id="MCE7026394.1"/>
    </source>
</evidence>
<name>A0A9X1T3F5_9HYPH</name>
<dbReference type="EMBL" id="JAJUWU010000001">
    <property type="protein sequence ID" value="MCE7026394.1"/>
    <property type="molecule type" value="Genomic_DNA"/>
</dbReference>
<dbReference type="AlphaFoldDB" id="A0A9X1T3F5"/>
<keyword evidence="2" id="KW-1185">Reference proteome</keyword>
<comment type="caution">
    <text evidence="1">The sequence shown here is derived from an EMBL/GenBank/DDBJ whole genome shotgun (WGS) entry which is preliminary data.</text>
</comment>
<reference evidence="1" key="1">
    <citation type="submission" date="2022-01" db="EMBL/GenBank/DDBJ databases">
        <title>Jiella avicenniae sp. nov., a novel endophytic bacterium isolated from bark of Avicennia marina.</title>
        <authorList>
            <person name="Tuo L."/>
        </authorList>
    </citation>
    <scope>NUCLEOTIDE SEQUENCE</scope>
    <source>
        <strain evidence="1">CBK1P-4</strain>
    </source>
</reference>
<dbReference type="Proteomes" id="UP001139035">
    <property type="component" value="Unassembled WGS sequence"/>
</dbReference>
<accession>A0A9X1T3F5</accession>
<protein>
    <submittedName>
        <fullName evidence="1">Uncharacterized protein</fullName>
    </submittedName>
</protein>
<dbReference type="RefSeq" id="WP_233717098.1">
    <property type="nucleotide sequence ID" value="NZ_JAJUWU010000001.1"/>
</dbReference>
<gene>
    <name evidence="1" type="ORF">LZD57_00190</name>
</gene>
<evidence type="ECO:0000313" key="2">
    <source>
        <dbReference type="Proteomes" id="UP001139035"/>
    </source>
</evidence>
<sequence>MSRRFEATKPDKAPAVTMQVGEAPPVGICFAVSHDWAAIIASALNVREETAFNPGWPGTAINATEDHQS</sequence>
<organism evidence="1 2">
    <name type="scientific">Jiella avicenniae</name>
    <dbReference type="NCBI Taxonomy" id="2907202"/>
    <lineage>
        <taxon>Bacteria</taxon>
        <taxon>Pseudomonadati</taxon>
        <taxon>Pseudomonadota</taxon>
        <taxon>Alphaproteobacteria</taxon>
        <taxon>Hyphomicrobiales</taxon>
        <taxon>Aurantimonadaceae</taxon>
        <taxon>Jiella</taxon>
    </lineage>
</organism>